<protein>
    <recommendedName>
        <fullName evidence="5">Pseudouridine synthase</fullName>
        <ecNumber evidence="5">5.4.99.-</ecNumber>
    </recommendedName>
</protein>
<evidence type="ECO:0000259" key="6">
    <source>
        <dbReference type="SMART" id="SM00363"/>
    </source>
</evidence>
<evidence type="ECO:0000256" key="1">
    <source>
        <dbReference type="ARBA" id="ARBA00000073"/>
    </source>
</evidence>
<gene>
    <name evidence="7" type="ORF">SAMN02910418_00464</name>
</gene>
<evidence type="ECO:0000256" key="2">
    <source>
        <dbReference type="ARBA" id="ARBA00008348"/>
    </source>
</evidence>
<evidence type="ECO:0000256" key="5">
    <source>
        <dbReference type="RuleBase" id="RU003887"/>
    </source>
</evidence>
<organism evidence="7 8">
    <name type="scientific">Bowdeniella nasicola</name>
    <dbReference type="NCBI Taxonomy" id="208480"/>
    <lineage>
        <taxon>Bacteria</taxon>
        <taxon>Bacillati</taxon>
        <taxon>Actinomycetota</taxon>
        <taxon>Actinomycetes</taxon>
        <taxon>Actinomycetales</taxon>
        <taxon>Actinomycetaceae</taxon>
        <taxon>Bowdeniella</taxon>
    </lineage>
</organism>
<dbReference type="InterPro" id="IPR000748">
    <property type="entry name" value="PsdUridine_synth_RsuA/RluB/E/F"/>
</dbReference>
<dbReference type="Proteomes" id="UP000199288">
    <property type="component" value="Unassembled WGS sequence"/>
</dbReference>
<evidence type="ECO:0000256" key="3">
    <source>
        <dbReference type="ARBA" id="ARBA00023235"/>
    </source>
</evidence>
<dbReference type="Gene3D" id="3.30.70.1560">
    <property type="entry name" value="Alpha-L RNA-binding motif"/>
    <property type="match status" value="1"/>
</dbReference>
<dbReference type="CDD" id="cd02870">
    <property type="entry name" value="PseudoU_synth_RsuA_like"/>
    <property type="match status" value="1"/>
</dbReference>
<dbReference type="AlphaFoldDB" id="A0A1H3WL87"/>
<accession>A0A1H3WL87</accession>
<dbReference type="PANTHER" id="PTHR47683">
    <property type="entry name" value="PSEUDOURIDINE SYNTHASE FAMILY PROTEIN-RELATED"/>
    <property type="match status" value="1"/>
</dbReference>
<dbReference type="Gene3D" id="3.10.290.10">
    <property type="entry name" value="RNA-binding S4 domain"/>
    <property type="match status" value="1"/>
</dbReference>
<dbReference type="GO" id="GO:0120159">
    <property type="term" value="F:rRNA pseudouridine synthase activity"/>
    <property type="evidence" value="ECO:0007669"/>
    <property type="project" value="UniProtKB-ARBA"/>
</dbReference>
<comment type="similarity">
    <text evidence="2 5">Belongs to the pseudouridine synthase RsuA family.</text>
</comment>
<dbReference type="SMART" id="SM00363">
    <property type="entry name" value="S4"/>
    <property type="match status" value="1"/>
</dbReference>
<dbReference type="InterPro" id="IPR006145">
    <property type="entry name" value="PsdUridine_synth_RsuA/RluA"/>
</dbReference>
<reference evidence="8" key="1">
    <citation type="submission" date="2016-10" db="EMBL/GenBank/DDBJ databases">
        <authorList>
            <person name="Varghese N."/>
            <person name="Submissions S."/>
        </authorList>
    </citation>
    <scope>NUCLEOTIDE SEQUENCE [LARGE SCALE GENOMIC DNA]</scope>
    <source>
        <strain evidence="8">KPR-1</strain>
    </source>
</reference>
<dbReference type="InterPro" id="IPR042092">
    <property type="entry name" value="PsdUridine_s_RsuA/RluB/E/F_cat"/>
</dbReference>
<dbReference type="PANTHER" id="PTHR47683:SF2">
    <property type="entry name" value="RNA-BINDING S4 DOMAIN-CONTAINING PROTEIN"/>
    <property type="match status" value="1"/>
</dbReference>
<dbReference type="PROSITE" id="PS50889">
    <property type="entry name" value="S4"/>
    <property type="match status" value="1"/>
</dbReference>
<dbReference type="CDD" id="cd00165">
    <property type="entry name" value="S4"/>
    <property type="match status" value="1"/>
</dbReference>
<dbReference type="NCBIfam" id="TIGR00093">
    <property type="entry name" value="pseudouridine synthase"/>
    <property type="match status" value="1"/>
</dbReference>
<dbReference type="InterPro" id="IPR036986">
    <property type="entry name" value="S4_RNA-bd_sf"/>
</dbReference>
<dbReference type="InterPro" id="IPR002942">
    <property type="entry name" value="S4_RNA-bd"/>
</dbReference>
<dbReference type="PROSITE" id="PS01149">
    <property type="entry name" value="PSI_RSU"/>
    <property type="match status" value="1"/>
</dbReference>
<feature type="domain" description="RNA-binding S4" evidence="6">
    <location>
        <begin position="6"/>
        <end position="65"/>
    </location>
</feature>
<dbReference type="InterPro" id="IPR020103">
    <property type="entry name" value="PsdUridine_synth_cat_dom_sf"/>
</dbReference>
<proteinExistence type="inferred from homology"/>
<dbReference type="GO" id="GO:0000455">
    <property type="term" value="P:enzyme-directed rRNA pseudouridine synthesis"/>
    <property type="evidence" value="ECO:0007669"/>
    <property type="project" value="UniProtKB-ARBA"/>
</dbReference>
<dbReference type="EMBL" id="FNQV01000002">
    <property type="protein sequence ID" value="SDZ86958.1"/>
    <property type="molecule type" value="Genomic_DNA"/>
</dbReference>
<dbReference type="Gene3D" id="3.30.70.580">
    <property type="entry name" value="Pseudouridine synthase I, catalytic domain, N-terminal subdomain"/>
    <property type="match status" value="1"/>
</dbReference>
<dbReference type="EC" id="5.4.99.-" evidence="5"/>
<keyword evidence="8" id="KW-1185">Reference proteome</keyword>
<dbReference type="Pfam" id="PF01479">
    <property type="entry name" value="S4"/>
    <property type="match status" value="1"/>
</dbReference>
<dbReference type="SUPFAM" id="SSF55174">
    <property type="entry name" value="Alpha-L RNA-binding motif"/>
    <property type="match status" value="1"/>
</dbReference>
<dbReference type="SUPFAM" id="SSF55120">
    <property type="entry name" value="Pseudouridine synthase"/>
    <property type="match status" value="1"/>
</dbReference>
<dbReference type="InterPro" id="IPR018496">
    <property type="entry name" value="PsdUridine_synth_RsuA/RluB_CS"/>
</dbReference>
<keyword evidence="4" id="KW-0694">RNA-binding</keyword>
<evidence type="ECO:0000313" key="8">
    <source>
        <dbReference type="Proteomes" id="UP000199288"/>
    </source>
</evidence>
<sequence>MAQEGERLQKVMANAGVASRRVCEKLIASGRVKVNGTVVRELGSRALPTDIIHVDNRRIFTENDEHLTVAFHKPEGVVSTMDDPEGRPALGEYVGHYGQRLYHVGRLDIATEGLLLLTNDGELAHRLTHPSYEVQKTYVATVKGKMHRGIPNLMRKGIELEDGLAKADKFILMESQDELSLVQITIHMGRNRIVRRMLEEAGYPVVRLVRTSVGPIDLGDMRPGKSRPLNSKELAELMHTVGL</sequence>
<keyword evidence="3 5" id="KW-0413">Isomerase</keyword>
<dbReference type="Pfam" id="PF00849">
    <property type="entry name" value="PseudoU_synth_2"/>
    <property type="match status" value="1"/>
</dbReference>
<dbReference type="GO" id="GO:0003723">
    <property type="term" value="F:RNA binding"/>
    <property type="evidence" value="ECO:0007669"/>
    <property type="project" value="UniProtKB-KW"/>
</dbReference>
<dbReference type="InterPro" id="IPR050343">
    <property type="entry name" value="RsuA_PseudoU_synthase"/>
</dbReference>
<dbReference type="InterPro" id="IPR020094">
    <property type="entry name" value="TruA/RsuA/RluB/E/F_N"/>
</dbReference>
<dbReference type="OrthoDB" id="9807213at2"/>
<dbReference type="FunFam" id="3.10.290.10:FF:000003">
    <property type="entry name" value="Pseudouridine synthase"/>
    <property type="match status" value="1"/>
</dbReference>
<evidence type="ECO:0000256" key="4">
    <source>
        <dbReference type="PROSITE-ProRule" id="PRU00182"/>
    </source>
</evidence>
<comment type="catalytic activity">
    <reaction evidence="1">
        <text>a uridine in RNA = a pseudouridine in RNA</text>
        <dbReference type="Rhea" id="RHEA:48348"/>
        <dbReference type="Rhea" id="RHEA-COMP:12068"/>
        <dbReference type="Rhea" id="RHEA-COMP:12069"/>
        <dbReference type="ChEBI" id="CHEBI:65314"/>
        <dbReference type="ChEBI" id="CHEBI:65315"/>
    </reaction>
</comment>
<name>A0A1H3WL87_9ACTO</name>
<evidence type="ECO:0000313" key="7">
    <source>
        <dbReference type="EMBL" id="SDZ86958.1"/>
    </source>
</evidence>